<feature type="transmembrane region" description="Helical" evidence="1">
    <location>
        <begin position="68"/>
        <end position="94"/>
    </location>
</feature>
<feature type="transmembrane region" description="Helical" evidence="1">
    <location>
        <begin position="150"/>
        <end position="176"/>
    </location>
</feature>
<evidence type="ECO:0008006" key="4">
    <source>
        <dbReference type="Google" id="ProtNLM"/>
    </source>
</evidence>
<accession>A0AAW3JWM8</accession>
<dbReference type="EMBL" id="LLKB01000001">
    <property type="protein sequence ID" value="KQC86583.1"/>
    <property type="molecule type" value="Genomic_DNA"/>
</dbReference>
<feature type="transmembrane region" description="Helical" evidence="1">
    <location>
        <begin position="20"/>
        <end position="47"/>
    </location>
</feature>
<dbReference type="AlphaFoldDB" id="A0AAW3JWM8"/>
<feature type="transmembrane region" description="Helical" evidence="1">
    <location>
        <begin position="344"/>
        <end position="361"/>
    </location>
</feature>
<proteinExistence type="predicted"/>
<feature type="transmembrane region" description="Helical" evidence="1">
    <location>
        <begin position="381"/>
        <end position="402"/>
    </location>
</feature>
<keyword evidence="3" id="KW-1185">Reference proteome</keyword>
<keyword evidence="1" id="KW-0472">Membrane</keyword>
<feature type="transmembrane region" description="Helical" evidence="1">
    <location>
        <begin position="182"/>
        <end position="202"/>
    </location>
</feature>
<keyword evidence="1" id="KW-1133">Transmembrane helix</keyword>
<comment type="caution">
    <text evidence="2">The sequence shown here is derived from an EMBL/GenBank/DDBJ whole genome shotgun (WGS) entry which is preliminary data.</text>
</comment>
<name>A0AAW3JWM8_9FIRM</name>
<sequence length="636" mass="73011">MKSKISYFNKAVFKKDMTQFWSLWAVEIVISLLIFIMPLMSSVNGIIREYTGNTLNARSDIKESLISFTAVLANPVFIFVMAIVVAVVVFQYTFNSREMYMIHSLPVKRETLFISHYIAGVVMLLIPYVIGFAGYIIVGKMYCAGLTISMLLLAFEVFAMILLFYGIACMVVMVSGNSMMSISIYCVLNVLYIGFYMMFMSVNQMFSYAGRTVDMENILTGRYAWLSPIVFLYRKTGFKWTGVKRWSDSTSLKSEIIRWSEILPFVCAFAAAIIIFIVALLLYKYRKSETVGDMIAFSWGKPVYRTVFAIAGGMFFALISWTIYFQQGVADTMNGEGAYDIERLMDIVMLMMICVIICYFVSEMMLKRTFFIWKSFSKKNFLIVVGGMLMFLVLEVTGVIGIKIPKLNNISELEITSENNILYTDKDDISKFVKLNKEIEEKRLKSDGDSTCGVSFCYRLKNGTKREFSYELPTGQGTISDKIVQCANRSKQKYEAIFSKAYKDGGYKLQNVEVQDCDGNSESTTYASTEEAREKIYEAVLKDIEEGNINILDLSYQGESDDKRLNFRTYVNEKMADKYKMGAYERKSFYVNNKNQFTEKKMLNISFKAKHTRRVIEELTNDGKLKLLDSKEQYYE</sequence>
<evidence type="ECO:0000256" key="1">
    <source>
        <dbReference type="SAM" id="Phobius"/>
    </source>
</evidence>
<dbReference type="Proteomes" id="UP000050833">
    <property type="component" value="Unassembled WGS sequence"/>
</dbReference>
<evidence type="ECO:0000313" key="2">
    <source>
        <dbReference type="EMBL" id="KQC86583.1"/>
    </source>
</evidence>
<feature type="transmembrane region" description="Helical" evidence="1">
    <location>
        <begin position="262"/>
        <end position="283"/>
    </location>
</feature>
<keyword evidence="1" id="KW-0812">Transmembrane</keyword>
<evidence type="ECO:0000313" key="3">
    <source>
        <dbReference type="Proteomes" id="UP000050833"/>
    </source>
</evidence>
<feature type="transmembrane region" description="Helical" evidence="1">
    <location>
        <begin position="303"/>
        <end position="324"/>
    </location>
</feature>
<feature type="transmembrane region" description="Helical" evidence="1">
    <location>
        <begin position="114"/>
        <end position="138"/>
    </location>
</feature>
<gene>
    <name evidence="2" type="ORF">APZ18_05270</name>
</gene>
<organism evidence="2 3">
    <name type="scientific">Butyribacter intestini</name>
    <dbReference type="NCBI Taxonomy" id="1703332"/>
    <lineage>
        <taxon>Bacteria</taxon>
        <taxon>Bacillati</taxon>
        <taxon>Bacillota</taxon>
        <taxon>Clostridia</taxon>
        <taxon>Lachnospirales</taxon>
        <taxon>Lachnospiraceae</taxon>
        <taxon>Butyribacter</taxon>
    </lineage>
</organism>
<protein>
    <recommendedName>
        <fullName evidence="4">ABC-2 family transporter protein</fullName>
    </recommendedName>
</protein>
<dbReference type="RefSeq" id="WP_055942279.1">
    <property type="nucleotide sequence ID" value="NZ_JAQDCV010000001.1"/>
</dbReference>
<reference evidence="2 3" key="1">
    <citation type="submission" date="2015-10" db="EMBL/GenBank/DDBJ databases">
        <title>Butyribacter intestini gen. nov., sp. nov., a butyric acid-producing bacterium of the family Lachnospiraceae isolated from the human faeces.</title>
        <authorList>
            <person name="Zou Y."/>
            <person name="Xue W."/>
            <person name="Luo G."/>
            <person name="Lv M."/>
        </authorList>
    </citation>
    <scope>NUCLEOTIDE SEQUENCE [LARGE SCALE GENOMIC DNA]</scope>
    <source>
        <strain evidence="2 3">TF01-11</strain>
    </source>
</reference>